<dbReference type="Pfam" id="PF13365">
    <property type="entry name" value="Trypsin_2"/>
    <property type="match status" value="1"/>
</dbReference>
<evidence type="ECO:0000256" key="3">
    <source>
        <dbReference type="ARBA" id="ARBA00022729"/>
    </source>
</evidence>
<evidence type="ECO:0000313" key="8">
    <source>
        <dbReference type="EMBL" id="NGY66004.1"/>
    </source>
</evidence>
<comment type="similarity">
    <text evidence="1 6">Belongs to the peptidase S1B family.</text>
</comment>
<dbReference type="PANTHER" id="PTHR14389:SF3">
    <property type="entry name" value="PROTEIN FAM111A-LIKE"/>
    <property type="match status" value="1"/>
</dbReference>
<keyword evidence="4 6" id="KW-0378">Hydrolase</keyword>
<dbReference type="SUPFAM" id="SSF50494">
    <property type="entry name" value="Trypsin-like serine proteases"/>
    <property type="match status" value="1"/>
</dbReference>
<evidence type="ECO:0000256" key="1">
    <source>
        <dbReference type="ARBA" id="ARBA00008764"/>
    </source>
</evidence>
<dbReference type="PANTHER" id="PTHR14389">
    <property type="entry name" value="SI:CH1073-475A24.1"/>
    <property type="match status" value="1"/>
</dbReference>
<reference evidence="8 9" key="1">
    <citation type="submission" date="2020-03" db="EMBL/GenBank/DDBJ databases">
        <title>Isolation and identification of active actinomycetes.</title>
        <authorList>
            <person name="Sun X."/>
        </authorList>
    </citation>
    <scope>NUCLEOTIDE SEQUENCE [LARGE SCALE GENOMIC DNA]</scope>
    <source>
        <strain evidence="8 9">NEAU-D13</strain>
    </source>
</reference>
<dbReference type="Proteomes" id="UP000481360">
    <property type="component" value="Unassembled WGS sequence"/>
</dbReference>
<keyword evidence="2 6" id="KW-0645">Protease</keyword>
<evidence type="ECO:0000256" key="2">
    <source>
        <dbReference type="ARBA" id="ARBA00022670"/>
    </source>
</evidence>
<dbReference type="RefSeq" id="WP_166055313.1">
    <property type="nucleotide sequence ID" value="NZ_JAAMPJ010000019.1"/>
</dbReference>
<gene>
    <name evidence="8" type="ORF">G7043_44675</name>
</gene>
<dbReference type="GO" id="GO:0006508">
    <property type="term" value="P:proteolysis"/>
    <property type="evidence" value="ECO:0007669"/>
    <property type="project" value="UniProtKB-KW"/>
</dbReference>
<comment type="caution">
    <text evidence="8">The sequence shown here is derived from an EMBL/GenBank/DDBJ whole genome shotgun (WGS) entry which is preliminary data.</text>
</comment>
<feature type="domain" description="Effector-associated" evidence="7">
    <location>
        <begin position="7"/>
        <end position="84"/>
    </location>
</feature>
<evidence type="ECO:0000256" key="4">
    <source>
        <dbReference type="ARBA" id="ARBA00022801"/>
    </source>
</evidence>
<evidence type="ECO:0000256" key="5">
    <source>
        <dbReference type="ARBA" id="ARBA00022825"/>
    </source>
</evidence>
<keyword evidence="5 6" id="KW-0720">Serine protease</keyword>
<dbReference type="EMBL" id="JAAMPJ010000019">
    <property type="protein sequence ID" value="NGY66004.1"/>
    <property type="molecule type" value="Genomic_DNA"/>
</dbReference>
<evidence type="ECO:0000256" key="6">
    <source>
        <dbReference type="RuleBase" id="RU004296"/>
    </source>
</evidence>
<organism evidence="8 9">
    <name type="scientific">Lentzea alba</name>
    <dbReference type="NCBI Taxonomy" id="2714351"/>
    <lineage>
        <taxon>Bacteria</taxon>
        <taxon>Bacillati</taxon>
        <taxon>Actinomycetota</taxon>
        <taxon>Actinomycetes</taxon>
        <taxon>Pseudonocardiales</taxon>
        <taxon>Pseudonocardiaceae</taxon>
        <taxon>Lentzea</taxon>
    </lineage>
</organism>
<dbReference type="InterPro" id="IPR008256">
    <property type="entry name" value="Peptidase_S1B"/>
</dbReference>
<dbReference type="Pfam" id="PF19955">
    <property type="entry name" value="EAD1"/>
    <property type="match status" value="1"/>
</dbReference>
<evidence type="ECO:0000259" key="7">
    <source>
        <dbReference type="Pfam" id="PF19955"/>
    </source>
</evidence>
<dbReference type="EC" id="3.4.21.-" evidence="6"/>
<keyword evidence="3" id="KW-0732">Signal</keyword>
<proteinExistence type="inferred from homology"/>
<name>A0A7C9RYE0_9PSEU</name>
<dbReference type="PRINTS" id="PR00839">
    <property type="entry name" value="V8PROTEASE"/>
</dbReference>
<accession>A0A7C9RYE0</accession>
<dbReference type="AlphaFoldDB" id="A0A7C9RYE0"/>
<dbReference type="InterPro" id="IPR043504">
    <property type="entry name" value="Peptidase_S1_PA_chymotrypsin"/>
</dbReference>
<evidence type="ECO:0000313" key="9">
    <source>
        <dbReference type="Proteomes" id="UP000481360"/>
    </source>
</evidence>
<dbReference type="GO" id="GO:0008236">
    <property type="term" value="F:serine-type peptidase activity"/>
    <property type="evidence" value="ECO:0007669"/>
    <property type="project" value="UniProtKB-KW"/>
</dbReference>
<sequence>MLDHPLDWTDARLQELRDVVSMTIYRDADIEAVLLEGGLSPALVRWGLSPRALWFDIFTVAAEQLRLPEVVRAAAKDRPALARRVDELLADRPIVEVPWMPDAPVWLNIGKERQIVENQNTLLDIAFLQHGLDRARAVCRILVECGRKSWHGSGFRVGERTLLTNHHVLYEGIAPATAVRAQFGYEVGADGELRTPVEIRCDVGTIVGEARDDFAVIRAAEPLPGDVPILSLRHGARPGIHDRVSIIQHPKGLPKKIALHHNLVLHSADDVVQYWTDTDAGSSGSPVFDEDWRVVALHHQWVEANDGSGVAFRNQGRAISRVVERLDALGVDFED</sequence>
<protein>
    <recommendedName>
        <fullName evidence="6">Serine protease</fullName>
        <ecNumber evidence="6">3.4.21.-</ecNumber>
    </recommendedName>
</protein>
<dbReference type="InterPro" id="IPR009003">
    <property type="entry name" value="Peptidase_S1_PA"/>
</dbReference>
<dbReference type="InterPro" id="IPR045430">
    <property type="entry name" value="EAD1"/>
</dbReference>
<keyword evidence="9" id="KW-1185">Reference proteome</keyword>
<dbReference type="Gene3D" id="2.40.10.10">
    <property type="entry name" value="Trypsin-like serine proteases"/>
    <property type="match status" value="2"/>
</dbReference>